<dbReference type="InterPro" id="IPR050166">
    <property type="entry name" value="ABC_transporter_ATP-bind"/>
</dbReference>
<dbReference type="Pfam" id="PF00005">
    <property type="entry name" value="ABC_tran"/>
    <property type="match status" value="1"/>
</dbReference>
<dbReference type="PATRIC" id="fig|1938.6.peg.8851"/>
<dbReference type="InterPro" id="IPR003593">
    <property type="entry name" value="AAA+_ATPase"/>
</dbReference>
<protein>
    <submittedName>
        <fullName evidence="8">Sulfonate ABC transporter ATP-binding protein</fullName>
    </submittedName>
</protein>
<dbReference type="InterPro" id="IPR027417">
    <property type="entry name" value="P-loop_NTPase"/>
</dbReference>
<evidence type="ECO:0000256" key="2">
    <source>
        <dbReference type="ARBA" id="ARBA00022475"/>
    </source>
</evidence>
<comment type="caution">
    <text evidence="8">The sequence shown here is derived from an EMBL/GenBank/DDBJ whole genome shotgun (WGS) entry which is preliminary data.</text>
</comment>
<dbReference type="PROSITE" id="PS00211">
    <property type="entry name" value="ABC_TRANSPORTER_1"/>
    <property type="match status" value="1"/>
</dbReference>
<evidence type="ECO:0000256" key="3">
    <source>
        <dbReference type="ARBA" id="ARBA00022741"/>
    </source>
</evidence>
<dbReference type="GO" id="GO:0016887">
    <property type="term" value="F:ATP hydrolysis activity"/>
    <property type="evidence" value="ECO:0007669"/>
    <property type="project" value="InterPro"/>
</dbReference>
<dbReference type="Gene3D" id="3.40.50.300">
    <property type="entry name" value="P-loop containing nucleotide triphosphate hydrolases"/>
    <property type="match status" value="1"/>
</dbReference>
<dbReference type="SUPFAM" id="SSF52540">
    <property type="entry name" value="P-loop containing nucleoside triphosphate hydrolases"/>
    <property type="match status" value="1"/>
</dbReference>
<reference evidence="8 9" key="1">
    <citation type="submission" date="2015-06" db="EMBL/GenBank/DDBJ databases">
        <authorList>
            <person name="Hoefler B.C."/>
            <person name="Straight P.D."/>
        </authorList>
    </citation>
    <scope>NUCLEOTIDE SEQUENCE [LARGE SCALE GENOMIC DNA]</scope>
    <source>
        <strain evidence="8 9">NRRL 3427</strain>
    </source>
</reference>
<dbReference type="SMART" id="SM00382">
    <property type="entry name" value="AAA"/>
    <property type="match status" value="1"/>
</dbReference>
<evidence type="ECO:0000256" key="4">
    <source>
        <dbReference type="ARBA" id="ARBA00022840"/>
    </source>
</evidence>
<dbReference type="PROSITE" id="PS50893">
    <property type="entry name" value="ABC_TRANSPORTER_2"/>
    <property type="match status" value="1"/>
</dbReference>
<keyword evidence="3" id="KW-0547">Nucleotide-binding</keyword>
<gene>
    <name evidence="8" type="ORF">ADK34_41100</name>
</gene>
<evidence type="ECO:0000256" key="5">
    <source>
        <dbReference type="ARBA" id="ARBA00022967"/>
    </source>
</evidence>
<dbReference type="AlphaFoldDB" id="A0A0L8J036"/>
<feature type="domain" description="ABC transporter" evidence="7">
    <location>
        <begin position="22"/>
        <end position="238"/>
    </location>
</feature>
<dbReference type="EMBL" id="LGUP01000419">
    <property type="protein sequence ID" value="KOG07023.1"/>
    <property type="molecule type" value="Genomic_DNA"/>
</dbReference>
<evidence type="ECO:0000313" key="8">
    <source>
        <dbReference type="EMBL" id="KOG07023.1"/>
    </source>
</evidence>
<evidence type="ECO:0000256" key="1">
    <source>
        <dbReference type="ARBA" id="ARBA00022448"/>
    </source>
</evidence>
<dbReference type="PANTHER" id="PTHR42788:SF17">
    <property type="entry name" value="ALIPHATIC SULFONATES IMPORT ATP-BINDING PROTEIN SSUB"/>
    <property type="match status" value="1"/>
</dbReference>
<evidence type="ECO:0000256" key="6">
    <source>
        <dbReference type="ARBA" id="ARBA00023136"/>
    </source>
</evidence>
<dbReference type="InterPro" id="IPR017871">
    <property type="entry name" value="ABC_transporter-like_CS"/>
</dbReference>
<dbReference type="InterPro" id="IPR003439">
    <property type="entry name" value="ABC_transporter-like_ATP-bd"/>
</dbReference>
<sequence length="258" mass="28120">MASNHHRLSGAPVAEAVDSAAVRITDLTRSFGDRRVLDHIDLTIARGEFTALLGRSGSGKSTLLRAVAGLDHGTVGSGEILVPERVSLVFQDSRLLPWSKILDNVVLGLPGKDARGRGRAALDEVSLAKRESAWPHELSGGEQQRAALARSLVSEPELLLADEPFGSLDALTRIRMHRLLRRLYETHRPAVLLVTHDVDEAVILADRVLVLDDGDFVQDLRIDLPAERDPGDPGFQHYRTTLLGALGVLPAHRTKEQS</sequence>
<dbReference type="RefSeq" id="WP_033211299.1">
    <property type="nucleotide sequence ID" value="NZ_LGUP01000419.1"/>
</dbReference>
<dbReference type="OrthoDB" id="4310860at2"/>
<organism evidence="8 9">
    <name type="scientific">Streptomyces viridochromogenes</name>
    <dbReference type="NCBI Taxonomy" id="1938"/>
    <lineage>
        <taxon>Bacteria</taxon>
        <taxon>Bacillati</taxon>
        <taxon>Actinomycetota</taxon>
        <taxon>Actinomycetes</taxon>
        <taxon>Kitasatosporales</taxon>
        <taxon>Streptomycetaceae</taxon>
        <taxon>Streptomyces</taxon>
    </lineage>
</organism>
<evidence type="ECO:0000313" key="9">
    <source>
        <dbReference type="Proteomes" id="UP000037023"/>
    </source>
</evidence>
<keyword evidence="5" id="KW-1278">Translocase</keyword>
<name>A0A0L8J036_STRVR</name>
<keyword evidence="4 8" id="KW-0067">ATP-binding</keyword>
<keyword evidence="2" id="KW-1003">Cell membrane</keyword>
<dbReference type="Proteomes" id="UP000037023">
    <property type="component" value="Unassembled WGS sequence"/>
</dbReference>
<accession>A0A0L8J036</accession>
<dbReference type="GO" id="GO:0005524">
    <property type="term" value="F:ATP binding"/>
    <property type="evidence" value="ECO:0007669"/>
    <property type="project" value="UniProtKB-KW"/>
</dbReference>
<keyword evidence="1" id="KW-0813">Transport</keyword>
<proteinExistence type="predicted"/>
<dbReference type="PANTHER" id="PTHR42788">
    <property type="entry name" value="TAURINE IMPORT ATP-BINDING PROTEIN-RELATED"/>
    <property type="match status" value="1"/>
</dbReference>
<evidence type="ECO:0000259" key="7">
    <source>
        <dbReference type="PROSITE" id="PS50893"/>
    </source>
</evidence>
<keyword evidence="6" id="KW-0472">Membrane</keyword>